<protein>
    <submittedName>
        <fullName evidence="1">Uncharacterized protein</fullName>
    </submittedName>
</protein>
<sequence length="63" mass="7182">RSRISSAKMASVAFCLRSTLSCLRPDLAMPRLISPYYQDDEFGLKDKLLLQPRVSLSLLRPKK</sequence>
<organism evidence="1 2">
    <name type="scientific">Paralvinella palmiformis</name>
    <dbReference type="NCBI Taxonomy" id="53620"/>
    <lineage>
        <taxon>Eukaryota</taxon>
        <taxon>Metazoa</taxon>
        <taxon>Spiralia</taxon>
        <taxon>Lophotrochozoa</taxon>
        <taxon>Annelida</taxon>
        <taxon>Polychaeta</taxon>
        <taxon>Sedentaria</taxon>
        <taxon>Canalipalpata</taxon>
        <taxon>Terebellida</taxon>
        <taxon>Terebelliformia</taxon>
        <taxon>Alvinellidae</taxon>
        <taxon>Paralvinella</taxon>
    </lineage>
</organism>
<evidence type="ECO:0000313" key="2">
    <source>
        <dbReference type="Proteomes" id="UP001208570"/>
    </source>
</evidence>
<comment type="caution">
    <text evidence="1">The sequence shown here is derived from an EMBL/GenBank/DDBJ whole genome shotgun (WGS) entry which is preliminary data.</text>
</comment>
<keyword evidence="2" id="KW-1185">Reference proteome</keyword>
<dbReference type="AlphaFoldDB" id="A0AAD9JAR2"/>
<reference evidence="1" key="1">
    <citation type="journal article" date="2023" name="Mol. Biol. Evol.">
        <title>Third-Generation Sequencing Reveals the Adaptive Role of the Epigenome in Three Deep-Sea Polychaetes.</title>
        <authorList>
            <person name="Perez M."/>
            <person name="Aroh O."/>
            <person name="Sun Y."/>
            <person name="Lan Y."/>
            <person name="Juniper S.K."/>
            <person name="Young C.R."/>
            <person name="Angers B."/>
            <person name="Qian P.Y."/>
        </authorList>
    </citation>
    <scope>NUCLEOTIDE SEQUENCE</scope>
    <source>
        <strain evidence="1">P08H-3</strain>
    </source>
</reference>
<evidence type="ECO:0000313" key="1">
    <source>
        <dbReference type="EMBL" id="KAK2149611.1"/>
    </source>
</evidence>
<feature type="non-terminal residue" evidence="1">
    <location>
        <position position="1"/>
    </location>
</feature>
<gene>
    <name evidence="1" type="ORF">LSH36_444g01013</name>
</gene>
<proteinExistence type="predicted"/>
<name>A0AAD9JAR2_9ANNE</name>
<dbReference type="Proteomes" id="UP001208570">
    <property type="component" value="Unassembled WGS sequence"/>
</dbReference>
<accession>A0AAD9JAR2</accession>
<dbReference type="EMBL" id="JAODUP010000444">
    <property type="protein sequence ID" value="KAK2149611.1"/>
    <property type="molecule type" value="Genomic_DNA"/>
</dbReference>